<sequence length="159" mass="17145">MSYTLIICLIIIGFILLTLEILVFPGTSVAGILGLGALVFSVYETFATHGNTAGWIMLSCVLAASIVLIIFLLRSKTWKKLQLDTSLDGKVNVEAEKLQVGQKGLAVSRLAPMGTIEVDGTFYEAQSVLDLIDQKTPVKVVKIEGSKIWVQACAASENE</sequence>
<dbReference type="SUPFAM" id="SSF141322">
    <property type="entry name" value="NfeD domain-like"/>
    <property type="match status" value="1"/>
</dbReference>
<accession>A0A9D9DWQ3</accession>
<evidence type="ECO:0000259" key="6">
    <source>
        <dbReference type="Pfam" id="PF01957"/>
    </source>
</evidence>
<feature type="transmembrane region" description="Helical" evidence="5">
    <location>
        <begin position="52"/>
        <end position="73"/>
    </location>
</feature>
<evidence type="ECO:0000259" key="7">
    <source>
        <dbReference type="Pfam" id="PF24961"/>
    </source>
</evidence>
<evidence type="ECO:0000256" key="1">
    <source>
        <dbReference type="ARBA" id="ARBA00004141"/>
    </source>
</evidence>
<name>A0A9D9DWQ3_9BACT</name>
<reference evidence="8" key="2">
    <citation type="journal article" date="2021" name="PeerJ">
        <title>Extensive microbial diversity within the chicken gut microbiome revealed by metagenomics and culture.</title>
        <authorList>
            <person name="Gilroy R."/>
            <person name="Ravi A."/>
            <person name="Getino M."/>
            <person name="Pursley I."/>
            <person name="Horton D.L."/>
            <person name="Alikhan N.F."/>
            <person name="Baker D."/>
            <person name="Gharbi K."/>
            <person name="Hall N."/>
            <person name="Watson M."/>
            <person name="Adriaenssens E.M."/>
            <person name="Foster-Nyarko E."/>
            <person name="Jarju S."/>
            <person name="Secka A."/>
            <person name="Antonio M."/>
            <person name="Oren A."/>
            <person name="Chaudhuri R.R."/>
            <person name="La Ragione R."/>
            <person name="Hildebrand F."/>
            <person name="Pallen M.J."/>
        </authorList>
    </citation>
    <scope>NUCLEOTIDE SEQUENCE</scope>
    <source>
        <strain evidence="8">2889</strain>
    </source>
</reference>
<evidence type="ECO:0000256" key="2">
    <source>
        <dbReference type="ARBA" id="ARBA00022692"/>
    </source>
</evidence>
<dbReference type="AlphaFoldDB" id="A0A9D9DWQ3"/>
<gene>
    <name evidence="8" type="ORF">IAB08_05070</name>
</gene>
<proteinExistence type="predicted"/>
<reference evidence="8" key="1">
    <citation type="submission" date="2020-10" db="EMBL/GenBank/DDBJ databases">
        <authorList>
            <person name="Gilroy R."/>
        </authorList>
    </citation>
    <scope>NUCLEOTIDE SEQUENCE</scope>
    <source>
        <strain evidence="8">2889</strain>
    </source>
</reference>
<dbReference type="InterPro" id="IPR002810">
    <property type="entry name" value="NfeD-like_C"/>
</dbReference>
<evidence type="ECO:0000256" key="4">
    <source>
        <dbReference type="ARBA" id="ARBA00023136"/>
    </source>
</evidence>
<evidence type="ECO:0000256" key="5">
    <source>
        <dbReference type="SAM" id="Phobius"/>
    </source>
</evidence>
<comment type="caution">
    <text evidence="8">The sequence shown here is derived from an EMBL/GenBank/DDBJ whole genome shotgun (WGS) entry which is preliminary data.</text>
</comment>
<evidence type="ECO:0000313" key="8">
    <source>
        <dbReference type="EMBL" id="MBO8432644.1"/>
    </source>
</evidence>
<dbReference type="EMBL" id="JADIMZ010000077">
    <property type="protein sequence ID" value="MBO8432644.1"/>
    <property type="molecule type" value="Genomic_DNA"/>
</dbReference>
<dbReference type="InterPro" id="IPR012340">
    <property type="entry name" value="NA-bd_OB-fold"/>
</dbReference>
<keyword evidence="4 5" id="KW-0472">Membrane</keyword>
<keyword evidence="3 5" id="KW-1133">Transmembrane helix</keyword>
<dbReference type="PANTHER" id="PTHR33507">
    <property type="entry name" value="INNER MEMBRANE PROTEIN YBBJ"/>
    <property type="match status" value="1"/>
</dbReference>
<dbReference type="Gene3D" id="2.40.50.140">
    <property type="entry name" value="Nucleic acid-binding proteins"/>
    <property type="match status" value="1"/>
</dbReference>
<keyword evidence="2 5" id="KW-0812">Transmembrane</keyword>
<protein>
    <submittedName>
        <fullName evidence="8">NfeD family protein</fullName>
    </submittedName>
</protein>
<evidence type="ECO:0000313" key="9">
    <source>
        <dbReference type="Proteomes" id="UP000823612"/>
    </source>
</evidence>
<dbReference type="PANTHER" id="PTHR33507:SF3">
    <property type="entry name" value="INNER MEMBRANE PROTEIN YBBJ"/>
    <property type="match status" value="1"/>
</dbReference>
<comment type="subcellular location">
    <subcellularLocation>
        <location evidence="1">Membrane</location>
        <topology evidence="1">Multi-pass membrane protein</topology>
    </subcellularLocation>
</comment>
<dbReference type="Pfam" id="PF24961">
    <property type="entry name" value="NfeD_membrane"/>
    <property type="match status" value="1"/>
</dbReference>
<evidence type="ECO:0000256" key="3">
    <source>
        <dbReference type="ARBA" id="ARBA00022989"/>
    </source>
</evidence>
<dbReference type="GO" id="GO:0005886">
    <property type="term" value="C:plasma membrane"/>
    <property type="evidence" value="ECO:0007669"/>
    <property type="project" value="TreeGrafter"/>
</dbReference>
<feature type="domain" description="NfeD integral membrane" evidence="7">
    <location>
        <begin position="5"/>
        <end position="73"/>
    </location>
</feature>
<feature type="domain" description="NfeD-like C-terminal" evidence="6">
    <location>
        <begin position="100"/>
        <end position="150"/>
    </location>
</feature>
<dbReference type="Pfam" id="PF01957">
    <property type="entry name" value="NfeD"/>
    <property type="match status" value="1"/>
</dbReference>
<dbReference type="InterPro" id="IPR052165">
    <property type="entry name" value="Membrane_assoc_protease"/>
</dbReference>
<feature type="transmembrane region" description="Helical" evidence="5">
    <location>
        <begin position="7"/>
        <end position="40"/>
    </location>
</feature>
<organism evidence="8 9">
    <name type="scientific">Candidatus Pullibacteroides excrementavium</name>
    <dbReference type="NCBI Taxonomy" id="2840905"/>
    <lineage>
        <taxon>Bacteria</taxon>
        <taxon>Pseudomonadati</taxon>
        <taxon>Bacteroidota</taxon>
        <taxon>Bacteroidia</taxon>
        <taxon>Bacteroidales</taxon>
        <taxon>Candidatus Pullibacteroides</taxon>
    </lineage>
</organism>
<dbReference type="InterPro" id="IPR056739">
    <property type="entry name" value="NfeD_membrane"/>
</dbReference>
<dbReference type="Proteomes" id="UP000823612">
    <property type="component" value="Unassembled WGS sequence"/>
</dbReference>